<comment type="caution">
    <text evidence="4">The sequence shown here is derived from an EMBL/GenBank/DDBJ whole genome shotgun (WGS) entry which is preliminary data.</text>
</comment>
<dbReference type="RefSeq" id="WP_408166983.1">
    <property type="nucleotide sequence ID" value="NZ_JAQQFR010000004.1"/>
</dbReference>
<name>A0ABW8Z6U0_9BURK</name>
<proteinExistence type="inferred from homology"/>
<protein>
    <recommendedName>
        <fullName evidence="2">Anti-sigma factor antagonist</fullName>
    </recommendedName>
</protein>
<dbReference type="PANTHER" id="PTHR33495">
    <property type="entry name" value="ANTI-SIGMA FACTOR ANTAGONIST TM_1081-RELATED-RELATED"/>
    <property type="match status" value="1"/>
</dbReference>
<dbReference type="InterPro" id="IPR036513">
    <property type="entry name" value="STAS_dom_sf"/>
</dbReference>
<dbReference type="Pfam" id="PF01740">
    <property type="entry name" value="STAS"/>
    <property type="match status" value="1"/>
</dbReference>
<dbReference type="Gene3D" id="3.30.750.24">
    <property type="entry name" value="STAS domain"/>
    <property type="match status" value="1"/>
</dbReference>
<comment type="similarity">
    <text evidence="1 2">Belongs to the anti-sigma-factor antagonist family.</text>
</comment>
<dbReference type="SUPFAM" id="SSF52091">
    <property type="entry name" value="SpoIIaa-like"/>
    <property type="match status" value="1"/>
</dbReference>
<reference evidence="4 5" key="1">
    <citation type="journal article" date="2024" name="Chem. Sci.">
        <title>Discovery of megapolipeptins by genome mining of a Burkholderiales bacteria collection.</title>
        <authorList>
            <person name="Paulo B.S."/>
            <person name="Recchia M.J.J."/>
            <person name="Lee S."/>
            <person name="Fergusson C.H."/>
            <person name="Romanowski S.B."/>
            <person name="Hernandez A."/>
            <person name="Krull N."/>
            <person name="Liu D.Y."/>
            <person name="Cavanagh H."/>
            <person name="Bos A."/>
            <person name="Gray C.A."/>
            <person name="Murphy B.T."/>
            <person name="Linington R.G."/>
            <person name="Eustaquio A.S."/>
        </authorList>
    </citation>
    <scope>NUCLEOTIDE SEQUENCE [LARGE SCALE GENOMIC DNA]</scope>
    <source>
        <strain evidence="4 5">RL21-008-BIB-B</strain>
    </source>
</reference>
<evidence type="ECO:0000256" key="1">
    <source>
        <dbReference type="ARBA" id="ARBA00009013"/>
    </source>
</evidence>
<evidence type="ECO:0000256" key="2">
    <source>
        <dbReference type="RuleBase" id="RU003749"/>
    </source>
</evidence>
<gene>
    <name evidence="4" type="ORF">PQR63_07510</name>
</gene>
<feature type="domain" description="STAS" evidence="3">
    <location>
        <begin position="1"/>
        <end position="110"/>
    </location>
</feature>
<dbReference type="InterPro" id="IPR002645">
    <property type="entry name" value="STAS_dom"/>
</dbReference>
<organism evidence="4 5">
    <name type="scientific">Herbaspirillum rhizosphaerae</name>
    <dbReference type="NCBI Taxonomy" id="346179"/>
    <lineage>
        <taxon>Bacteria</taxon>
        <taxon>Pseudomonadati</taxon>
        <taxon>Pseudomonadota</taxon>
        <taxon>Betaproteobacteria</taxon>
        <taxon>Burkholderiales</taxon>
        <taxon>Oxalobacteraceae</taxon>
        <taxon>Herbaspirillum</taxon>
    </lineage>
</organism>
<evidence type="ECO:0000313" key="4">
    <source>
        <dbReference type="EMBL" id="MFL9878220.1"/>
    </source>
</evidence>
<evidence type="ECO:0000313" key="5">
    <source>
        <dbReference type="Proteomes" id="UP001629214"/>
    </source>
</evidence>
<evidence type="ECO:0000259" key="3">
    <source>
        <dbReference type="PROSITE" id="PS50801"/>
    </source>
</evidence>
<dbReference type="PROSITE" id="PS50801">
    <property type="entry name" value="STAS"/>
    <property type="match status" value="1"/>
</dbReference>
<accession>A0ABW8Z6U0</accession>
<dbReference type="CDD" id="cd07043">
    <property type="entry name" value="STAS_anti-anti-sigma_factors"/>
    <property type="match status" value="1"/>
</dbReference>
<dbReference type="EMBL" id="JAQQFR010000004">
    <property type="protein sequence ID" value="MFL9878220.1"/>
    <property type="molecule type" value="Genomic_DNA"/>
</dbReference>
<dbReference type="InterPro" id="IPR003658">
    <property type="entry name" value="Anti-sigma_ant"/>
</dbReference>
<dbReference type="Proteomes" id="UP001629214">
    <property type="component" value="Unassembled WGS sequence"/>
</dbReference>
<dbReference type="NCBIfam" id="TIGR00377">
    <property type="entry name" value="ant_ant_sig"/>
    <property type="match status" value="1"/>
</dbReference>
<keyword evidence="5" id="KW-1185">Reference proteome</keyword>
<sequence length="119" mass="13003">MKVEAIHCKEVLVVQADGSLDTAGAREFARQLQNYCDTDLINVILDFSRLDVLGSAGLQVLYLLSKKAKSRGVHLVAVGLQPEVREVFDSSGFVAFYKILDSVEDGLDAFSRDAMPSPL</sequence>